<dbReference type="InterPro" id="IPR003961">
    <property type="entry name" value="FN3_dom"/>
</dbReference>
<evidence type="ECO:0000259" key="5">
    <source>
        <dbReference type="PROSITE" id="PS50835"/>
    </source>
</evidence>
<dbReference type="SMART" id="SM00409">
    <property type="entry name" value="IG"/>
    <property type="match status" value="1"/>
</dbReference>
<dbReference type="PROSITE" id="PS50835">
    <property type="entry name" value="IG_LIKE"/>
    <property type="match status" value="1"/>
</dbReference>
<dbReference type="EMBL" id="JAIPUX010003283">
    <property type="protein sequence ID" value="KAH0623236.1"/>
    <property type="molecule type" value="Genomic_DNA"/>
</dbReference>
<dbReference type="PANTHER" id="PTHR13817:SF166">
    <property type="entry name" value="NEURONAL IGCAM-RELATED"/>
    <property type="match status" value="1"/>
</dbReference>
<protein>
    <submittedName>
        <fullName evidence="7">Uncharacterized protein</fullName>
    </submittedName>
</protein>
<dbReference type="SUPFAM" id="SSF49265">
    <property type="entry name" value="Fibronectin type III"/>
    <property type="match status" value="1"/>
</dbReference>
<dbReference type="InterPro" id="IPR003599">
    <property type="entry name" value="Ig_sub"/>
</dbReference>
<evidence type="ECO:0000313" key="8">
    <source>
        <dbReference type="Proteomes" id="UP000826234"/>
    </source>
</evidence>
<feature type="region of interest" description="Disordered" evidence="3">
    <location>
        <begin position="288"/>
        <end position="352"/>
    </location>
</feature>
<dbReference type="InterPro" id="IPR036116">
    <property type="entry name" value="FN3_sf"/>
</dbReference>
<keyword evidence="4" id="KW-0472">Membrane</keyword>
<feature type="transmembrane region" description="Helical" evidence="4">
    <location>
        <begin position="220"/>
        <end position="247"/>
    </location>
</feature>
<dbReference type="CDD" id="cd00063">
    <property type="entry name" value="FN3"/>
    <property type="match status" value="1"/>
</dbReference>
<feature type="domain" description="Ig-like" evidence="5">
    <location>
        <begin position="5"/>
        <end position="95"/>
    </location>
</feature>
<dbReference type="InterPro" id="IPR036179">
    <property type="entry name" value="Ig-like_dom_sf"/>
</dbReference>
<proteinExistence type="predicted"/>
<keyword evidence="4" id="KW-1133">Transmembrane helix</keyword>
<comment type="caution">
    <text evidence="7">The sequence shown here is derived from an EMBL/GenBank/DDBJ whole genome shotgun (WGS) entry which is preliminary data.</text>
</comment>
<evidence type="ECO:0000313" key="7">
    <source>
        <dbReference type="EMBL" id="KAH0623236.1"/>
    </source>
</evidence>
<evidence type="ECO:0000256" key="1">
    <source>
        <dbReference type="ARBA" id="ARBA00022737"/>
    </source>
</evidence>
<dbReference type="Pfam" id="PF00041">
    <property type="entry name" value="fn3"/>
    <property type="match status" value="1"/>
</dbReference>
<keyword evidence="4" id="KW-0812">Transmembrane</keyword>
<dbReference type="InterPro" id="IPR050964">
    <property type="entry name" value="Striated_Muscle_Regulatory"/>
</dbReference>
<reference evidence="7 8" key="1">
    <citation type="journal article" date="2022" name="Gigascience">
        <title>A chromosome-level genome assembly and annotation of the desert horned lizard, Phrynosoma platyrhinos, provides insight into chromosomal rearrangements among reptiles.</title>
        <authorList>
            <person name="Koochekian N."/>
            <person name="Ascanio A."/>
            <person name="Farleigh K."/>
            <person name="Card D.C."/>
            <person name="Schield D.R."/>
            <person name="Castoe T.A."/>
            <person name="Jezkova T."/>
        </authorList>
    </citation>
    <scope>NUCLEOTIDE SEQUENCE [LARGE SCALE GENOMIC DNA]</scope>
    <source>
        <strain evidence="7">NK-2021</strain>
    </source>
</reference>
<dbReference type="Proteomes" id="UP000826234">
    <property type="component" value="Unassembled WGS sequence"/>
</dbReference>
<dbReference type="SUPFAM" id="SSF48726">
    <property type="entry name" value="Immunoglobulin"/>
    <property type="match status" value="1"/>
</dbReference>
<dbReference type="InterPro" id="IPR013098">
    <property type="entry name" value="Ig_I-set"/>
</dbReference>
<dbReference type="InterPro" id="IPR007110">
    <property type="entry name" value="Ig-like_dom"/>
</dbReference>
<dbReference type="Pfam" id="PF07679">
    <property type="entry name" value="I-set"/>
    <property type="match status" value="1"/>
</dbReference>
<dbReference type="PROSITE" id="PS50853">
    <property type="entry name" value="FN3"/>
    <property type="match status" value="1"/>
</dbReference>
<keyword evidence="1" id="KW-0677">Repeat</keyword>
<evidence type="ECO:0000256" key="4">
    <source>
        <dbReference type="SAM" id="Phobius"/>
    </source>
</evidence>
<name>A0ABQ7T1A3_PHRPL</name>
<sequence length="352" mass="38297">MPEPPKLVVEKSKVSLFEGNEVLLACQLQGTYLGSEVFWYNNKNQVIRPDAKKYRLQKENAWFNLTLQDTEWMKDSGIYRCAAMNAVGNASALVSLQVKKYPTPPNVTISKLMYTRHRTEVELEWQTQGSGNLTGFVVQRSIAKKATKKQLTSFWETVANDIDPDIRDQKLGGLDPAVVYAFRILAVNHRTTGHPSEVKTPDLVRTAIGHASDADPPFNAYPAVIGAAAAGMIVATVTSLLVFQYILRNRENNPRLHDLLFRMAGAEAREHISTPEDAETAMGLEGEAGEQVGEPSTTAAGETSAEVSPEEATRGPEHPAASQEDASAPGQAPEPTADDAPVNVTITVMATP</sequence>
<keyword evidence="8" id="KW-1185">Reference proteome</keyword>
<accession>A0ABQ7T1A3</accession>
<feature type="domain" description="Fibronectin type-III" evidence="6">
    <location>
        <begin position="103"/>
        <end position="209"/>
    </location>
</feature>
<evidence type="ECO:0000256" key="2">
    <source>
        <dbReference type="ARBA" id="ARBA00023319"/>
    </source>
</evidence>
<keyword evidence="2" id="KW-0393">Immunoglobulin domain</keyword>
<dbReference type="InterPro" id="IPR013783">
    <property type="entry name" value="Ig-like_fold"/>
</dbReference>
<organism evidence="7 8">
    <name type="scientific">Phrynosoma platyrhinos</name>
    <name type="common">Desert horned lizard</name>
    <dbReference type="NCBI Taxonomy" id="52577"/>
    <lineage>
        <taxon>Eukaryota</taxon>
        <taxon>Metazoa</taxon>
        <taxon>Chordata</taxon>
        <taxon>Craniata</taxon>
        <taxon>Vertebrata</taxon>
        <taxon>Euteleostomi</taxon>
        <taxon>Lepidosauria</taxon>
        <taxon>Squamata</taxon>
        <taxon>Bifurcata</taxon>
        <taxon>Unidentata</taxon>
        <taxon>Episquamata</taxon>
        <taxon>Toxicofera</taxon>
        <taxon>Iguania</taxon>
        <taxon>Phrynosomatidae</taxon>
        <taxon>Phrynosomatinae</taxon>
        <taxon>Phrynosoma</taxon>
    </lineage>
</organism>
<dbReference type="PANTHER" id="PTHR13817">
    <property type="entry name" value="TITIN"/>
    <property type="match status" value="1"/>
</dbReference>
<evidence type="ECO:0000259" key="6">
    <source>
        <dbReference type="PROSITE" id="PS50853"/>
    </source>
</evidence>
<gene>
    <name evidence="7" type="ORF">JD844_031321</name>
</gene>
<evidence type="ECO:0000256" key="3">
    <source>
        <dbReference type="SAM" id="MobiDB-lite"/>
    </source>
</evidence>
<dbReference type="Gene3D" id="2.60.40.10">
    <property type="entry name" value="Immunoglobulins"/>
    <property type="match status" value="2"/>
</dbReference>